<accession>A0A448XNZ9</accession>
<evidence type="ECO:0000256" key="1">
    <source>
        <dbReference type="SAM" id="MobiDB-lite"/>
    </source>
</evidence>
<feature type="region of interest" description="Disordered" evidence="1">
    <location>
        <begin position="149"/>
        <end position="175"/>
    </location>
</feature>
<dbReference type="EMBL" id="CAAALY010269148">
    <property type="protein sequence ID" value="VEL41395.1"/>
    <property type="molecule type" value="Genomic_DNA"/>
</dbReference>
<feature type="region of interest" description="Disordered" evidence="1">
    <location>
        <begin position="55"/>
        <end position="85"/>
    </location>
</feature>
<organism evidence="2 3">
    <name type="scientific">Protopolystoma xenopodis</name>
    <dbReference type="NCBI Taxonomy" id="117903"/>
    <lineage>
        <taxon>Eukaryota</taxon>
        <taxon>Metazoa</taxon>
        <taxon>Spiralia</taxon>
        <taxon>Lophotrochozoa</taxon>
        <taxon>Platyhelminthes</taxon>
        <taxon>Monogenea</taxon>
        <taxon>Polyopisthocotylea</taxon>
        <taxon>Polystomatidea</taxon>
        <taxon>Polystomatidae</taxon>
        <taxon>Protopolystoma</taxon>
    </lineage>
</organism>
<protein>
    <submittedName>
        <fullName evidence="2">Uncharacterized protein</fullName>
    </submittedName>
</protein>
<feature type="compositionally biased region" description="Basic and acidic residues" evidence="1">
    <location>
        <begin position="55"/>
        <end position="66"/>
    </location>
</feature>
<reference evidence="2" key="1">
    <citation type="submission" date="2018-11" db="EMBL/GenBank/DDBJ databases">
        <authorList>
            <consortium name="Pathogen Informatics"/>
        </authorList>
    </citation>
    <scope>NUCLEOTIDE SEQUENCE</scope>
</reference>
<comment type="caution">
    <text evidence="2">The sequence shown here is derived from an EMBL/GenBank/DDBJ whole genome shotgun (WGS) entry which is preliminary data.</text>
</comment>
<keyword evidence="3" id="KW-1185">Reference proteome</keyword>
<gene>
    <name evidence="2" type="ORF">PXEA_LOCUS34835</name>
</gene>
<feature type="compositionally biased region" description="Low complexity" evidence="1">
    <location>
        <begin position="74"/>
        <end position="85"/>
    </location>
</feature>
<sequence>MTDSRLSELATTHVHSDLLHAHRAVNAPCISIAGPSPDQHTSLDSTGLRATGDRLEAAKPGDRFPPSRDPTFEASSKSAQSSPSMPAVSRLVMCLAVGLPVDNLIPSVQHLRHITRAAQQTAGLLAQLRYRLARLAQTAATITADRLETDMPERQTSHGKGRPRERNRRLKGQKSADFISVDLPKNVSMSIY</sequence>
<name>A0A448XNZ9_9PLAT</name>
<dbReference type="AlphaFoldDB" id="A0A448XNZ9"/>
<proteinExistence type="predicted"/>
<feature type="compositionally biased region" description="Basic residues" evidence="1">
    <location>
        <begin position="157"/>
        <end position="172"/>
    </location>
</feature>
<evidence type="ECO:0000313" key="2">
    <source>
        <dbReference type="EMBL" id="VEL41395.1"/>
    </source>
</evidence>
<dbReference type="Proteomes" id="UP000784294">
    <property type="component" value="Unassembled WGS sequence"/>
</dbReference>
<evidence type="ECO:0000313" key="3">
    <source>
        <dbReference type="Proteomes" id="UP000784294"/>
    </source>
</evidence>